<gene>
    <name evidence="3" type="ORF">BJ878DRAFT_60287</name>
</gene>
<evidence type="ECO:0000313" key="3">
    <source>
        <dbReference type="EMBL" id="KAG9244622.1"/>
    </source>
</evidence>
<dbReference type="OrthoDB" id="163438at2759"/>
<evidence type="ECO:0000313" key="4">
    <source>
        <dbReference type="Proteomes" id="UP000887226"/>
    </source>
</evidence>
<accession>A0A9P7Z3T0</accession>
<keyword evidence="1" id="KW-0677">Repeat</keyword>
<name>A0A9P7Z3T0_9HELO</name>
<dbReference type="AlphaFoldDB" id="A0A9P7Z3T0"/>
<proteinExistence type="predicted"/>
<protein>
    <recommendedName>
        <fullName evidence="2">Nephrocystin 3-like N-terminal domain-containing protein</fullName>
    </recommendedName>
</protein>
<reference evidence="3" key="1">
    <citation type="journal article" date="2021" name="IMA Fungus">
        <title>Genomic characterization of three marine fungi, including Emericellopsis atlantica sp. nov. with signatures of a generalist lifestyle and marine biomass degradation.</title>
        <authorList>
            <person name="Hagestad O.C."/>
            <person name="Hou L."/>
            <person name="Andersen J.H."/>
            <person name="Hansen E.H."/>
            <person name="Altermark B."/>
            <person name="Li C."/>
            <person name="Kuhnert E."/>
            <person name="Cox R.J."/>
            <person name="Crous P.W."/>
            <person name="Spatafora J.W."/>
            <person name="Lail K."/>
            <person name="Amirebrahimi M."/>
            <person name="Lipzen A."/>
            <person name="Pangilinan J."/>
            <person name="Andreopoulos W."/>
            <person name="Hayes R.D."/>
            <person name="Ng V."/>
            <person name="Grigoriev I.V."/>
            <person name="Jackson S.A."/>
            <person name="Sutton T.D.S."/>
            <person name="Dobson A.D.W."/>
            <person name="Rama T."/>
        </authorList>
    </citation>
    <scope>NUCLEOTIDE SEQUENCE</scope>
    <source>
        <strain evidence="3">TRa3180A</strain>
    </source>
</reference>
<dbReference type="PANTHER" id="PTHR10039">
    <property type="entry name" value="AMELOGENIN"/>
    <property type="match status" value="1"/>
</dbReference>
<sequence length="233" mass="27237">MAILRSPIHQLVLYRRMSIKYVKSAYNFHGQQFEQNFNELWRMFVAIASDRRTGPISVIIDAIDECEEATRERFLQHINQLMSKPWPTDSSTPYIKFLVTSRPLLGRRFSENLLSIDPSQNNVEQDLQLVIRMKVERIDQRTRCSPDVQTYLNALFSRSDRSFLWVTLVLHLLERSFLASQKDFKHIIDEMSKSLSTTRHKAPAFPLSHAARYPAIVKILQMFGRLVPIAVWT</sequence>
<comment type="caution">
    <text evidence="3">The sequence shown here is derived from an EMBL/GenBank/DDBJ whole genome shotgun (WGS) entry which is preliminary data.</text>
</comment>
<dbReference type="PANTHER" id="PTHR10039:SF15">
    <property type="entry name" value="NACHT DOMAIN-CONTAINING PROTEIN"/>
    <property type="match status" value="1"/>
</dbReference>
<evidence type="ECO:0000259" key="2">
    <source>
        <dbReference type="Pfam" id="PF24883"/>
    </source>
</evidence>
<feature type="domain" description="Nephrocystin 3-like N-terminal" evidence="2">
    <location>
        <begin position="2"/>
        <end position="102"/>
    </location>
</feature>
<dbReference type="InterPro" id="IPR056884">
    <property type="entry name" value="NPHP3-like_N"/>
</dbReference>
<dbReference type="Proteomes" id="UP000887226">
    <property type="component" value="Unassembled WGS sequence"/>
</dbReference>
<evidence type="ECO:0000256" key="1">
    <source>
        <dbReference type="ARBA" id="ARBA00022737"/>
    </source>
</evidence>
<organism evidence="3 4">
    <name type="scientific">Calycina marina</name>
    <dbReference type="NCBI Taxonomy" id="1763456"/>
    <lineage>
        <taxon>Eukaryota</taxon>
        <taxon>Fungi</taxon>
        <taxon>Dikarya</taxon>
        <taxon>Ascomycota</taxon>
        <taxon>Pezizomycotina</taxon>
        <taxon>Leotiomycetes</taxon>
        <taxon>Helotiales</taxon>
        <taxon>Pezizellaceae</taxon>
        <taxon>Calycina</taxon>
    </lineage>
</organism>
<dbReference type="EMBL" id="MU253894">
    <property type="protein sequence ID" value="KAG9244622.1"/>
    <property type="molecule type" value="Genomic_DNA"/>
</dbReference>
<keyword evidence="4" id="KW-1185">Reference proteome</keyword>
<dbReference type="Pfam" id="PF24883">
    <property type="entry name" value="NPHP3_N"/>
    <property type="match status" value="1"/>
</dbReference>